<comment type="caution">
    <text evidence="3">The sequence shown here is derived from an EMBL/GenBank/DDBJ whole genome shotgun (WGS) entry which is preliminary data.</text>
</comment>
<feature type="compositionally biased region" description="Low complexity" evidence="1">
    <location>
        <begin position="92"/>
        <end position="107"/>
    </location>
</feature>
<feature type="compositionally biased region" description="Polar residues" evidence="1">
    <location>
        <begin position="202"/>
        <end position="225"/>
    </location>
</feature>
<evidence type="ECO:0000256" key="2">
    <source>
        <dbReference type="SAM" id="Phobius"/>
    </source>
</evidence>
<keyword evidence="2" id="KW-0472">Membrane</keyword>
<dbReference type="AlphaFoldDB" id="A0AAE1NWH8"/>
<protein>
    <submittedName>
        <fullName evidence="3">Uncharacterized protein</fullName>
    </submittedName>
</protein>
<dbReference type="Proteomes" id="UP001292094">
    <property type="component" value="Unassembled WGS sequence"/>
</dbReference>
<reference evidence="3" key="1">
    <citation type="submission" date="2023-11" db="EMBL/GenBank/DDBJ databases">
        <title>Genome assemblies of two species of porcelain crab, Petrolisthes cinctipes and Petrolisthes manimaculis (Anomura: Porcellanidae).</title>
        <authorList>
            <person name="Angst P."/>
        </authorList>
    </citation>
    <scope>NUCLEOTIDE SEQUENCE</scope>
    <source>
        <strain evidence="3">PB745_02</strain>
        <tissue evidence="3">Gill</tissue>
    </source>
</reference>
<dbReference type="EMBL" id="JAWZYT010003849">
    <property type="protein sequence ID" value="KAK4296452.1"/>
    <property type="molecule type" value="Genomic_DNA"/>
</dbReference>
<feature type="region of interest" description="Disordered" evidence="1">
    <location>
        <begin position="1"/>
        <end position="120"/>
    </location>
</feature>
<keyword evidence="2" id="KW-1133">Transmembrane helix</keyword>
<organism evidence="3 4">
    <name type="scientific">Petrolisthes manimaculis</name>
    <dbReference type="NCBI Taxonomy" id="1843537"/>
    <lineage>
        <taxon>Eukaryota</taxon>
        <taxon>Metazoa</taxon>
        <taxon>Ecdysozoa</taxon>
        <taxon>Arthropoda</taxon>
        <taxon>Crustacea</taxon>
        <taxon>Multicrustacea</taxon>
        <taxon>Malacostraca</taxon>
        <taxon>Eumalacostraca</taxon>
        <taxon>Eucarida</taxon>
        <taxon>Decapoda</taxon>
        <taxon>Pleocyemata</taxon>
        <taxon>Anomura</taxon>
        <taxon>Galatheoidea</taxon>
        <taxon>Porcellanidae</taxon>
        <taxon>Petrolisthes</taxon>
    </lineage>
</organism>
<keyword evidence="2" id="KW-0812">Transmembrane</keyword>
<feature type="compositionally biased region" description="Low complexity" evidence="1">
    <location>
        <begin position="46"/>
        <end position="79"/>
    </location>
</feature>
<keyword evidence="4" id="KW-1185">Reference proteome</keyword>
<evidence type="ECO:0000313" key="3">
    <source>
        <dbReference type="EMBL" id="KAK4296452.1"/>
    </source>
</evidence>
<evidence type="ECO:0000256" key="1">
    <source>
        <dbReference type="SAM" id="MobiDB-lite"/>
    </source>
</evidence>
<evidence type="ECO:0000313" key="4">
    <source>
        <dbReference type="Proteomes" id="UP001292094"/>
    </source>
</evidence>
<accession>A0AAE1NWH8</accession>
<sequence>MSDTASLVDSEGGNGTTTEPYSDTTTSTEIPTSSQSPPTAAPLPPESTTSPQPLSSTTSSSTSTSTSTTTTTAPSTSPPGANLPHPTNDAPSSTHSSTLSRPSTTSESIRRDTTVGDDGGDSAIKFLQINKHWIIVGVVAALLLLTIIQASITIHKAKKNKSPPVSTKTAPAPGAIDTGSRVALVGAGNGRGAPPPYDPASAFQSSVSIPSHTPSPSGTPLSTENPGFIAD</sequence>
<name>A0AAE1NWH8_9EUCA</name>
<proteinExistence type="predicted"/>
<feature type="region of interest" description="Disordered" evidence="1">
    <location>
        <begin position="156"/>
        <end position="231"/>
    </location>
</feature>
<gene>
    <name evidence="3" type="ORF">Pmani_031051</name>
</gene>
<feature type="transmembrane region" description="Helical" evidence="2">
    <location>
        <begin position="133"/>
        <end position="154"/>
    </location>
</feature>
<feature type="compositionally biased region" description="Low complexity" evidence="1">
    <location>
        <begin position="16"/>
        <end position="38"/>
    </location>
</feature>